<dbReference type="InterPro" id="IPR003715">
    <property type="entry name" value="Poly_export_N"/>
</dbReference>
<dbReference type="PROSITE" id="PS51257">
    <property type="entry name" value="PROKAR_LIPOPROTEIN"/>
    <property type="match status" value="1"/>
</dbReference>
<evidence type="ECO:0000313" key="5">
    <source>
        <dbReference type="EMBL" id="NJR77525.1"/>
    </source>
</evidence>
<feature type="chain" id="PRO_5046757278" evidence="2">
    <location>
        <begin position="19"/>
        <end position="239"/>
    </location>
</feature>
<gene>
    <name evidence="5" type="ORF">HBH26_02710</name>
</gene>
<feature type="domain" description="Polysaccharide export protein N-terminal" evidence="3">
    <location>
        <begin position="49"/>
        <end position="124"/>
    </location>
</feature>
<protein>
    <submittedName>
        <fullName evidence="5">Polysaccharide export protein</fullName>
    </submittedName>
</protein>
<sequence>MNKRFLLASSLLALSACAGKPAPLGGSPDIAVVAGDSMPPPTRTDIVADNRPYLIGPFDKLTIDVFGIEEMKLLKVQTDASGRISFPLIGSVEAAGKTPAEVSTLIADKLRGRYIRDPQVTVNLDDTVSQVVSVGGEVREPGLYPVIGRMTLMRAVSTAKGTSEFAKLNDVVVFRTVGGRKMAALYNLKAIQRGAYADPEIFANDVIVVGDSPGRRLFRDILQATPLLTAPLIAYLNNN</sequence>
<keyword evidence="6" id="KW-1185">Reference proteome</keyword>
<proteinExistence type="predicted"/>
<dbReference type="RefSeq" id="WP_168133084.1">
    <property type="nucleotide sequence ID" value="NZ_JAAVJH010000002.1"/>
</dbReference>
<name>A0ABX1CN57_9SPHN</name>
<dbReference type="Pfam" id="PF10531">
    <property type="entry name" value="SLBB"/>
    <property type="match status" value="1"/>
</dbReference>
<dbReference type="Pfam" id="PF02563">
    <property type="entry name" value="Poly_export"/>
    <property type="match status" value="1"/>
</dbReference>
<dbReference type="InterPro" id="IPR049712">
    <property type="entry name" value="Poly_export"/>
</dbReference>
<comment type="caution">
    <text evidence="5">The sequence shown here is derived from an EMBL/GenBank/DDBJ whole genome shotgun (WGS) entry which is preliminary data.</text>
</comment>
<evidence type="ECO:0000256" key="2">
    <source>
        <dbReference type="SAM" id="SignalP"/>
    </source>
</evidence>
<organism evidence="5 6">
    <name type="scientific">Sphingomonas corticis</name>
    <dbReference type="NCBI Taxonomy" id="2722791"/>
    <lineage>
        <taxon>Bacteria</taxon>
        <taxon>Pseudomonadati</taxon>
        <taxon>Pseudomonadota</taxon>
        <taxon>Alphaproteobacteria</taxon>
        <taxon>Sphingomonadales</taxon>
        <taxon>Sphingomonadaceae</taxon>
        <taxon>Sphingomonas</taxon>
    </lineage>
</organism>
<dbReference type="PANTHER" id="PTHR33619">
    <property type="entry name" value="POLYSACCHARIDE EXPORT PROTEIN GFCE-RELATED"/>
    <property type="match status" value="1"/>
</dbReference>
<evidence type="ECO:0000256" key="1">
    <source>
        <dbReference type="ARBA" id="ARBA00022729"/>
    </source>
</evidence>
<evidence type="ECO:0000259" key="3">
    <source>
        <dbReference type="Pfam" id="PF02563"/>
    </source>
</evidence>
<dbReference type="InterPro" id="IPR019554">
    <property type="entry name" value="Soluble_ligand-bd"/>
</dbReference>
<keyword evidence="1 2" id="KW-0732">Signal</keyword>
<dbReference type="Gene3D" id="3.10.560.10">
    <property type="entry name" value="Outer membrane lipoprotein wza domain like"/>
    <property type="match status" value="1"/>
</dbReference>
<accession>A0ABX1CN57</accession>
<dbReference type="EMBL" id="JAAVJH010000002">
    <property type="protein sequence ID" value="NJR77525.1"/>
    <property type="molecule type" value="Genomic_DNA"/>
</dbReference>
<evidence type="ECO:0000313" key="6">
    <source>
        <dbReference type="Proteomes" id="UP000732399"/>
    </source>
</evidence>
<feature type="signal peptide" evidence="2">
    <location>
        <begin position="1"/>
        <end position="18"/>
    </location>
</feature>
<dbReference type="Proteomes" id="UP000732399">
    <property type="component" value="Unassembled WGS sequence"/>
</dbReference>
<feature type="domain" description="Soluble ligand binding" evidence="4">
    <location>
        <begin position="131"/>
        <end position="182"/>
    </location>
</feature>
<dbReference type="PANTHER" id="PTHR33619:SF3">
    <property type="entry name" value="POLYSACCHARIDE EXPORT PROTEIN GFCE-RELATED"/>
    <property type="match status" value="1"/>
</dbReference>
<evidence type="ECO:0000259" key="4">
    <source>
        <dbReference type="Pfam" id="PF10531"/>
    </source>
</evidence>
<reference evidence="5 6" key="1">
    <citation type="submission" date="2020-03" db="EMBL/GenBank/DDBJ databases">
        <authorList>
            <person name="Wang L."/>
            <person name="He N."/>
            <person name="Li Y."/>
            <person name="Fang Y."/>
            <person name="Zhang F."/>
        </authorList>
    </citation>
    <scope>NUCLEOTIDE SEQUENCE [LARGE SCALE GENOMIC DNA]</scope>
    <source>
        <strain evidence="5 6">36D10-4-7</strain>
    </source>
</reference>
<dbReference type="Gene3D" id="3.30.1950.10">
    <property type="entry name" value="wza like domain"/>
    <property type="match status" value="1"/>
</dbReference>